<accession>A0A388LUC2</accession>
<dbReference type="PANTHER" id="PTHR31751">
    <property type="entry name" value="SI:CH211-108C17.2-RELATED-RELATED"/>
    <property type="match status" value="1"/>
</dbReference>
<proteinExistence type="predicted"/>
<dbReference type="Proteomes" id="UP000265515">
    <property type="component" value="Unassembled WGS sequence"/>
</dbReference>
<feature type="compositionally biased region" description="Low complexity" evidence="1">
    <location>
        <begin position="299"/>
        <end position="308"/>
    </location>
</feature>
<feature type="region of interest" description="Disordered" evidence="1">
    <location>
        <begin position="253"/>
        <end position="310"/>
    </location>
</feature>
<feature type="compositionally biased region" description="Basic residues" evidence="1">
    <location>
        <begin position="287"/>
        <end position="298"/>
    </location>
</feature>
<dbReference type="Gramene" id="GBG85917">
    <property type="protein sequence ID" value="GBG85917"/>
    <property type="gene ID" value="CBR_g40729"/>
</dbReference>
<feature type="compositionally biased region" description="Basic and acidic residues" evidence="1">
    <location>
        <begin position="144"/>
        <end position="158"/>
    </location>
</feature>
<name>A0A388LUC2_CHABU</name>
<feature type="region of interest" description="Disordered" evidence="1">
    <location>
        <begin position="793"/>
        <end position="818"/>
    </location>
</feature>
<keyword evidence="3" id="KW-1185">Reference proteome</keyword>
<protein>
    <submittedName>
        <fullName evidence="2">Uncharacterized protein</fullName>
    </submittedName>
</protein>
<gene>
    <name evidence="2" type="ORF">CBR_g40729</name>
</gene>
<evidence type="ECO:0000313" key="3">
    <source>
        <dbReference type="Proteomes" id="UP000265515"/>
    </source>
</evidence>
<feature type="region of interest" description="Disordered" evidence="1">
    <location>
        <begin position="122"/>
        <end position="167"/>
    </location>
</feature>
<feature type="compositionally biased region" description="Low complexity" evidence="1">
    <location>
        <begin position="127"/>
        <end position="143"/>
    </location>
</feature>
<organism evidence="2 3">
    <name type="scientific">Chara braunii</name>
    <name type="common">Braun's stonewort</name>
    <dbReference type="NCBI Taxonomy" id="69332"/>
    <lineage>
        <taxon>Eukaryota</taxon>
        <taxon>Viridiplantae</taxon>
        <taxon>Streptophyta</taxon>
        <taxon>Charophyceae</taxon>
        <taxon>Charales</taxon>
        <taxon>Characeae</taxon>
        <taxon>Chara</taxon>
    </lineage>
</organism>
<evidence type="ECO:0000256" key="1">
    <source>
        <dbReference type="SAM" id="MobiDB-lite"/>
    </source>
</evidence>
<dbReference type="EMBL" id="BFEA01000540">
    <property type="protein sequence ID" value="GBG85917.1"/>
    <property type="molecule type" value="Genomic_DNA"/>
</dbReference>
<comment type="caution">
    <text evidence="2">The sequence shown here is derived from an EMBL/GenBank/DDBJ whole genome shotgun (WGS) entry which is preliminary data.</text>
</comment>
<dbReference type="AlphaFoldDB" id="A0A388LUC2"/>
<evidence type="ECO:0000313" key="2">
    <source>
        <dbReference type="EMBL" id="GBG85917.1"/>
    </source>
</evidence>
<reference evidence="2 3" key="1">
    <citation type="journal article" date="2018" name="Cell">
        <title>The Chara Genome: Secondary Complexity and Implications for Plant Terrestrialization.</title>
        <authorList>
            <person name="Nishiyama T."/>
            <person name="Sakayama H."/>
            <person name="Vries J.D."/>
            <person name="Buschmann H."/>
            <person name="Saint-Marcoux D."/>
            <person name="Ullrich K.K."/>
            <person name="Haas F.B."/>
            <person name="Vanderstraeten L."/>
            <person name="Becker D."/>
            <person name="Lang D."/>
            <person name="Vosolsobe S."/>
            <person name="Rombauts S."/>
            <person name="Wilhelmsson P.K.I."/>
            <person name="Janitza P."/>
            <person name="Kern R."/>
            <person name="Heyl A."/>
            <person name="Rumpler F."/>
            <person name="Villalobos L.I.A.C."/>
            <person name="Clay J.M."/>
            <person name="Skokan R."/>
            <person name="Toyoda A."/>
            <person name="Suzuki Y."/>
            <person name="Kagoshima H."/>
            <person name="Schijlen E."/>
            <person name="Tajeshwar N."/>
            <person name="Catarino B."/>
            <person name="Hetherington A.J."/>
            <person name="Saltykova A."/>
            <person name="Bonnot C."/>
            <person name="Breuninger H."/>
            <person name="Symeonidi A."/>
            <person name="Radhakrishnan G.V."/>
            <person name="Van Nieuwerburgh F."/>
            <person name="Deforce D."/>
            <person name="Chang C."/>
            <person name="Karol K.G."/>
            <person name="Hedrich R."/>
            <person name="Ulvskov P."/>
            <person name="Glockner G."/>
            <person name="Delwiche C.F."/>
            <person name="Petrasek J."/>
            <person name="Van de Peer Y."/>
            <person name="Friml J."/>
            <person name="Beilby M."/>
            <person name="Dolan L."/>
            <person name="Kohara Y."/>
            <person name="Sugano S."/>
            <person name="Fujiyama A."/>
            <person name="Delaux P.-M."/>
            <person name="Quint M."/>
            <person name="TheiBen G."/>
            <person name="Hagemann M."/>
            <person name="Harholt J."/>
            <person name="Dunand C."/>
            <person name="Zachgo S."/>
            <person name="Langdale J."/>
            <person name="Maumus F."/>
            <person name="Straeten D.V.D."/>
            <person name="Gould S.B."/>
            <person name="Rensing S.A."/>
        </authorList>
    </citation>
    <scope>NUCLEOTIDE SEQUENCE [LARGE SCALE GENOMIC DNA]</scope>
    <source>
        <strain evidence="2 3">S276</strain>
    </source>
</reference>
<sequence length="818" mass="89558">MCCAGVVGWRTVVLGEVRLGKRRRADISPSTGGIDGPGMTHRSPFPGLLGASPPGVPAVRNVVMHGGVHAAPLLPSPLLPRRLDYTATIPLAPVWTHAVAPTCPTRCAPVLAHRSDACPAQPSCSTVGSAAASPVSVPPQSASDAHDPTPPHDGEDKGVAVGGTPSSASGKIVRVSVRDGCRRRLYALCNAMAGVGDHRGPVSDVVDRLLHWSLPAIRAEFGVGVAAAISSTLPSRVCRPDFRLHYVPGDSGADGADGGDEGSWSGAFGGSQDGSQSSFPPSCRASQRSKRGRGRPRSAGRSSSAHSRPQTWSDYWEDVDQCGPGPEREFVEEDMTLWTGSKAPDVVFIELVKLLQLLALFHLYCPWHSGACRVHVESISYPALLCRLILVCGRKCKWTWHTAIVPTNVYRSRLQEQLYHATVTTGLPYTLIDTFCVALGLCSVHKPTFYKFMRTESGESLGWNDKVVRQALRCCKLAIDTVMRRVELVTLMVDGRYDSARGAQHCTVTAIEYETRLVVGVHTLRPKTEGKASNALKVPAVVRLLRGLMDHGLKIWCVVSDDCASLGPKLRAMNIEWQKDCHHKIKNIRKHFWSMLQLKEAKKVSNPHECVSESQFMQFMKKELVEALRARFGPGVLTSQEDRLKKSDFVSVVMQKMYPYGSRANDQRLTFDPDDVTEFHAHEVGMWFLRACQLCKEEGGDADSLHHDIMLIVDHWAGDHSRCVGGREVLCEKAGGPARLPLCSCSDRVYELILHCRAHRSRTGTLPASSRRIMQDFVAERFSRSGRVRQPYLSRAPTTGQGYARHHLPPSTGAVTIP</sequence>
<feature type="compositionally biased region" description="Low complexity" evidence="1">
    <location>
        <begin position="273"/>
        <end position="282"/>
    </location>
</feature>
<feature type="region of interest" description="Disordered" evidence="1">
    <location>
        <begin position="26"/>
        <end position="49"/>
    </location>
</feature>